<comment type="similarity">
    <text evidence="4 17">Belongs to the cytochrome P450 family.</text>
</comment>
<dbReference type="GO" id="GO:0020037">
    <property type="term" value="F:heme binding"/>
    <property type="evidence" value="ECO:0007669"/>
    <property type="project" value="InterPro"/>
</dbReference>
<dbReference type="GO" id="GO:0016020">
    <property type="term" value="C:membrane"/>
    <property type="evidence" value="ECO:0007669"/>
    <property type="project" value="UniProtKB-SubCell"/>
</dbReference>
<comment type="caution">
    <text evidence="19">The sequence shown here is derived from an EMBL/GenBank/DDBJ whole genome shotgun (WGS) entry which is preliminary data.</text>
</comment>
<sequence>MTPLFLLLSAVILSTILYSLLFKKQTNSTRPLPPGPKGWLILGNLPQLGTKPHQTLYNLSKIYGPLIYLRFGSVNVVVASSCNVASQFLKTHDANFSNRPPNSGAEHIAYNYQDMVFAPYGSRWRAMRKMCTIHLFSAKALDDLWLIRQAEVMSMVKEVYLQGKKGKVVDVSQVINVCSMDALSRALVGWKVCGEAKEASEFKSMVVELMQLAGVFNVGDFVKGLALIDPQGVVRKMKKLHKRFDKFFDSLIEARRTRKNKGEGRDLLSVLLNFQGEGSDFEEGKLTDTNIKALMLNLFTAGTDTASSTVEWALAELICHPDILKKAQEELDSVVGRHQFVKEQDLQNLPLFQAIIKEVFRLHPATPLSIPRVAENECKINGYHVPKNATLLVNLWAISKDPAIWKNPMRFDPDRFLPGGSHAHVDVKGNNFELIPFGAGRRKCAGMRLGLRMVQIMTATLIHAFDWVLPDGQTHDKLDMEEAYGLSLQRAVPLVACPVPRLEPCAYEIAY</sequence>
<protein>
    <recommendedName>
        <fullName evidence="15">trimethyltridecatetraene synthase</fullName>
        <ecNumber evidence="15">1.14.14.58</ecNumber>
    </recommendedName>
</protein>
<evidence type="ECO:0000256" key="3">
    <source>
        <dbReference type="ARBA" id="ARBA00004721"/>
    </source>
</evidence>
<evidence type="ECO:0000256" key="17">
    <source>
        <dbReference type="RuleBase" id="RU000461"/>
    </source>
</evidence>
<evidence type="ECO:0000313" key="19">
    <source>
        <dbReference type="EMBL" id="KAJ3702259.1"/>
    </source>
</evidence>
<dbReference type="FunFam" id="1.10.630.10:FF:000097">
    <property type="entry name" value="Cytochrome P-450 19"/>
    <property type="match status" value="1"/>
</dbReference>
<dbReference type="EC" id="1.14.14.58" evidence="15"/>
<feature type="signal peptide" evidence="18">
    <location>
        <begin position="1"/>
        <end position="28"/>
    </location>
</feature>
<evidence type="ECO:0000256" key="16">
    <source>
        <dbReference type="PIRSR" id="PIRSR602401-1"/>
    </source>
</evidence>
<keyword evidence="7 16" id="KW-0479">Metal-binding</keyword>
<name>A0AAD5ZQK5_9POAL</name>
<dbReference type="InterPro" id="IPR036396">
    <property type="entry name" value="Cyt_P450_sf"/>
</dbReference>
<dbReference type="GO" id="GO:0010333">
    <property type="term" value="F:terpene synthase activity"/>
    <property type="evidence" value="ECO:0007669"/>
    <property type="project" value="UniProtKB-ARBA"/>
</dbReference>
<dbReference type="InterPro" id="IPR002401">
    <property type="entry name" value="Cyt_P450_E_grp-I"/>
</dbReference>
<feature type="chain" id="PRO_5041945497" description="trimethyltridecatetraene synthase" evidence="18">
    <location>
        <begin position="29"/>
        <end position="511"/>
    </location>
</feature>
<organism evidence="19 20">
    <name type="scientific">Rhynchospora tenuis</name>
    <dbReference type="NCBI Taxonomy" id="198213"/>
    <lineage>
        <taxon>Eukaryota</taxon>
        <taxon>Viridiplantae</taxon>
        <taxon>Streptophyta</taxon>
        <taxon>Embryophyta</taxon>
        <taxon>Tracheophyta</taxon>
        <taxon>Spermatophyta</taxon>
        <taxon>Magnoliopsida</taxon>
        <taxon>Liliopsida</taxon>
        <taxon>Poales</taxon>
        <taxon>Cyperaceae</taxon>
        <taxon>Cyperoideae</taxon>
        <taxon>Rhynchosporeae</taxon>
        <taxon>Rhynchospora</taxon>
    </lineage>
</organism>
<keyword evidence="6" id="KW-0812">Transmembrane</keyword>
<dbReference type="Proteomes" id="UP001210211">
    <property type="component" value="Unassembled WGS sequence"/>
</dbReference>
<evidence type="ECO:0000256" key="4">
    <source>
        <dbReference type="ARBA" id="ARBA00010617"/>
    </source>
</evidence>
<dbReference type="Pfam" id="PF00067">
    <property type="entry name" value="p450"/>
    <property type="match status" value="1"/>
</dbReference>
<dbReference type="PROSITE" id="PS00086">
    <property type="entry name" value="CYTOCHROME_P450"/>
    <property type="match status" value="1"/>
</dbReference>
<dbReference type="GO" id="GO:0016705">
    <property type="term" value="F:oxidoreductase activity, acting on paired donors, with incorporation or reduction of molecular oxygen"/>
    <property type="evidence" value="ECO:0007669"/>
    <property type="project" value="InterPro"/>
</dbReference>
<evidence type="ECO:0000256" key="13">
    <source>
        <dbReference type="ARBA" id="ARBA00023136"/>
    </source>
</evidence>
<comment type="subcellular location">
    <subcellularLocation>
        <location evidence="2">Membrane</location>
        <topology evidence="2">Single-pass membrane protein</topology>
    </subcellularLocation>
</comment>
<evidence type="ECO:0000313" key="20">
    <source>
        <dbReference type="Proteomes" id="UP001210211"/>
    </source>
</evidence>
<keyword evidence="20" id="KW-1185">Reference proteome</keyword>
<evidence type="ECO:0000256" key="11">
    <source>
        <dbReference type="ARBA" id="ARBA00023004"/>
    </source>
</evidence>
<comment type="pathway">
    <text evidence="3">Secondary metabolite biosynthesis; terpenoid biosynthesis.</text>
</comment>
<dbReference type="GO" id="GO:0016114">
    <property type="term" value="P:terpenoid biosynthetic process"/>
    <property type="evidence" value="ECO:0007669"/>
    <property type="project" value="UniProtKB-ARBA"/>
</dbReference>
<evidence type="ECO:0000256" key="14">
    <source>
        <dbReference type="ARBA" id="ARBA00052251"/>
    </source>
</evidence>
<dbReference type="SUPFAM" id="SSF48264">
    <property type="entry name" value="Cytochrome P450"/>
    <property type="match status" value="1"/>
</dbReference>
<dbReference type="AlphaFoldDB" id="A0AAD5ZQK5"/>
<dbReference type="PRINTS" id="PR00385">
    <property type="entry name" value="P450"/>
</dbReference>
<evidence type="ECO:0000256" key="9">
    <source>
        <dbReference type="ARBA" id="ARBA00022989"/>
    </source>
</evidence>
<proteinExistence type="inferred from homology"/>
<evidence type="ECO:0000256" key="12">
    <source>
        <dbReference type="ARBA" id="ARBA00023033"/>
    </source>
</evidence>
<evidence type="ECO:0000256" key="8">
    <source>
        <dbReference type="ARBA" id="ARBA00022857"/>
    </source>
</evidence>
<keyword evidence="10 17" id="KW-0560">Oxidoreductase</keyword>
<accession>A0AAD5ZQK5</accession>
<dbReference type="EMBL" id="JAMRDG010000001">
    <property type="protein sequence ID" value="KAJ3702259.1"/>
    <property type="molecule type" value="Genomic_DNA"/>
</dbReference>
<evidence type="ECO:0000256" key="6">
    <source>
        <dbReference type="ARBA" id="ARBA00022692"/>
    </source>
</evidence>
<dbReference type="Gene3D" id="1.10.630.10">
    <property type="entry name" value="Cytochrome P450"/>
    <property type="match status" value="1"/>
</dbReference>
<evidence type="ECO:0000256" key="2">
    <source>
        <dbReference type="ARBA" id="ARBA00004167"/>
    </source>
</evidence>
<keyword evidence="11 16" id="KW-0408">Iron</keyword>
<dbReference type="GO" id="GO:0004497">
    <property type="term" value="F:monooxygenase activity"/>
    <property type="evidence" value="ECO:0007669"/>
    <property type="project" value="UniProtKB-KW"/>
</dbReference>
<evidence type="ECO:0000256" key="5">
    <source>
        <dbReference type="ARBA" id="ARBA00022617"/>
    </source>
</evidence>
<dbReference type="PANTHER" id="PTHR47944:SF18">
    <property type="entry name" value="FLAVONOID 3'-MONOOXYGENASE"/>
    <property type="match status" value="1"/>
</dbReference>
<evidence type="ECO:0000256" key="10">
    <source>
        <dbReference type="ARBA" id="ARBA00023002"/>
    </source>
</evidence>
<keyword evidence="9" id="KW-1133">Transmembrane helix</keyword>
<keyword evidence="12 17" id="KW-0503">Monooxygenase</keyword>
<dbReference type="GO" id="GO:0005506">
    <property type="term" value="F:iron ion binding"/>
    <property type="evidence" value="ECO:0007669"/>
    <property type="project" value="InterPro"/>
</dbReference>
<keyword evidence="18" id="KW-0732">Signal</keyword>
<keyword evidence="8" id="KW-0521">NADP</keyword>
<dbReference type="GO" id="GO:0080027">
    <property type="term" value="P:response to herbivore"/>
    <property type="evidence" value="ECO:0007669"/>
    <property type="project" value="UniProtKB-ARBA"/>
</dbReference>
<dbReference type="PANTHER" id="PTHR47944">
    <property type="entry name" value="CYTOCHROME P450 98A9"/>
    <property type="match status" value="1"/>
</dbReference>
<dbReference type="PRINTS" id="PR00463">
    <property type="entry name" value="EP450I"/>
</dbReference>
<dbReference type="InterPro" id="IPR017972">
    <property type="entry name" value="Cyt_P450_CS"/>
</dbReference>
<evidence type="ECO:0000256" key="1">
    <source>
        <dbReference type="ARBA" id="ARBA00001971"/>
    </source>
</evidence>
<reference evidence="19 20" key="1">
    <citation type="journal article" date="2022" name="Cell">
        <title>Repeat-based holocentromeres influence genome architecture and karyotype evolution.</title>
        <authorList>
            <person name="Hofstatter P.G."/>
            <person name="Thangavel G."/>
            <person name="Lux T."/>
            <person name="Neumann P."/>
            <person name="Vondrak T."/>
            <person name="Novak P."/>
            <person name="Zhang M."/>
            <person name="Costa L."/>
            <person name="Castellani M."/>
            <person name="Scott A."/>
            <person name="Toegelov H."/>
            <person name="Fuchs J."/>
            <person name="Mata-Sucre Y."/>
            <person name="Dias Y."/>
            <person name="Vanzela A.L.L."/>
            <person name="Huettel B."/>
            <person name="Almeida C.C.S."/>
            <person name="Simkova H."/>
            <person name="Souza G."/>
            <person name="Pedrosa-Harand A."/>
            <person name="Macas J."/>
            <person name="Mayer K.F.X."/>
            <person name="Houben A."/>
            <person name="Marques A."/>
        </authorList>
    </citation>
    <scope>NUCLEOTIDE SEQUENCE [LARGE SCALE GENOMIC DNA]</scope>
    <source>
        <strain evidence="19">RhyTen1mFocal</strain>
    </source>
</reference>
<feature type="binding site" description="axial binding residue" evidence="16">
    <location>
        <position position="444"/>
    </location>
    <ligand>
        <name>heme</name>
        <dbReference type="ChEBI" id="CHEBI:30413"/>
    </ligand>
    <ligandPart>
        <name>Fe</name>
        <dbReference type="ChEBI" id="CHEBI:18248"/>
    </ligandPart>
</feature>
<evidence type="ECO:0000256" key="15">
    <source>
        <dbReference type="ARBA" id="ARBA00066539"/>
    </source>
</evidence>
<comment type="cofactor">
    <cofactor evidence="1 16">
        <name>heme</name>
        <dbReference type="ChEBI" id="CHEBI:30413"/>
    </cofactor>
</comment>
<keyword evidence="13" id="KW-0472">Membrane</keyword>
<comment type="catalytic activity">
    <reaction evidence="14">
        <text>(6E,10E)-geranyllinalool + reduced [NADPH--hemoprotein reductase] + O2 = (3E,7E)-4,8,12-trimethyltrideca 1,3,7,11-tetraene + but-3-en-2-one + oxidized [NADPH--hemoprotein reductase] + 2 H2O + H(+)</text>
        <dbReference type="Rhea" id="RHEA:13545"/>
        <dbReference type="Rhea" id="RHEA-COMP:11964"/>
        <dbReference type="Rhea" id="RHEA-COMP:11965"/>
        <dbReference type="ChEBI" id="CHEBI:15377"/>
        <dbReference type="ChEBI" id="CHEBI:15378"/>
        <dbReference type="ChEBI" id="CHEBI:15379"/>
        <dbReference type="ChEBI" id="CHEBI:48058"/>
        <dbReference type="ChEBI" id="CHEBI:57618"/>
        <dbReference type="ChEBI" id="CHEBI:58210"/>
        <dbReference type="ChEBI" id="CHEBI:74299"/>
        <dbReference type="ChEBI" id="CHEBI:74322"/>
        <dbReference type="EC" id="1.14.14.58"/>
    </reaction>
    <physiologicalReaction direction="left-to-right" evidence="14">
        <dbReference type="Rhea" id="RHEA:13546"/>
    </physiologicalReaction>
</comment>
<dbReference type="InterPro" id="IPR001128">
    <property type="entry name" value="Cyt_P450"/>
</dbReference>
<keyword evidence="5 16" id="KW-0349">Heme</keyword>
<gene>
    <name evidence="19" type="ORF">LUZ61_005964</name>
</gene>
<evidence type="ECO:0000256" key="18">
    <source>
        <dbReference type="SAM" id="SignalP"/>
    </source>
</evidence>
<evidence type="ECO:0000256" key="7">
    <source>
        <dbReference type="ARBA" id="ARBA00022723"/>
    </source>
</evidence>